<reference evidence="1" key="1">
    <citation type="submission" date="2020-11" db="EMBL/GenBank/DDBJ databases">
        <authorList>
            <person name="Tran Van P."/>
        </authorList>
    </citation>
    <scope>NUCLEOTIDE SEQUENCE</scope>
</reference>
<proteinExistence type="predicted"/>
<name>A0A7R8WR00_9CRUS</name>
<organism evidence="1">
    <name type="scientific">Cyprideis torosa</name>
    <dbReference type="NCBI Taxonomy" id="163714"/>
    <lineage>
        <taxon>Eukaryota</taxon>
        <taxon>Metazoa</taxon>
        <taxon>Ecdysozoa</taxon>
        <taxon>Arthropoda</taxon>
        <taxon>Crustacea</taxon>
        <taxon>Oligostraca</taxon>
        <taxon>Ostracoda</taxon>
        <taxon>Podocopa</taxon>
        <taxon>Podocopida</taxon>
        <taxon>Cytherocopina</taxon>
        <taxon>Cytheroidea</taxon>
        <taxon>Cytherideidae</taxon>
        <taxon>Cyprideis</taxon>
    </lineage>
</organism>
<dbReference type="InterPro" id="IPR029526">
    <property type="entry name" value="PGBD"/>
</dbReference>
<sequence length="202" mass="23409">MKKEERGSMSMAEVSTEQGEKVFLVRWMDNSVVTTASTTFGSHPVNKVQRWSQAKKDRIRISCPQSIQQYNASMGGTDRQDQNANTYRVQIRRKKWWFPLFTFLLDVSVQNAWLLGRAAGSKDTNNLLEFRRAVASYWLQHFGHAPKTSGRRSMHLPAADDLRYDDIGHLIRRVDQRRRCNLEGCTARTQYECIKCNIHIAQ</sequence>
<dbReference type="PANTHER" id="PTHR47272">
    <property type="entry name" value="DDE_TNP_1_7 DOMAIN-CONTAINING PROTEIN"/>
    <property type="match status" value="1"/>
</dbReference>
<dbReference type="Pfam" id="PF13843">
    <property type="entry name" value="DDE_Tnp_1_7"/>
    <property type="match status" value="1"/>
</dbReference>
<protein>
    <submittedName>
        <fullName evidence="1">Uncharacterized protein</fullName>
    </submittedName>
</protein>
<dbReference type="OrthoDB" id="6380630at2759"/>
<gene>
    <name evidence="1" type="ORF">CTOB1V02_LOCUS10851</name>
</gene>
<accession>A0A7R8WR00</accession>
<dbReference type="EMBL" id="OB665525">
    <property type="protein sequence ID" value="CAD7233026.1"/>
    <property type="molecule type" value="Genomic_DNA"/>
</dbReference>
<dbReference type="AlphaFoldDB" id="A0A7R8WR00"/>
<evidence type="ECO:0000313" key="1">
    <source>
        <dbReference type="EMBL" id="CAD7233026.1"/>
    </source>
</evidence>